<dbReference type="RefSeq" id="WP_311947077.1">
    <property type="nucleotide sequence ID" value="NZ_JAVLVU010000001.1"/>
</dbReference>
<protein>
    <submittedName>
        <fullName evidence="1">Uncharacterized protein</fullName>
    </submittedName>
</protein>
<reference evidence="2" key="1">
    <citation type="submission" date="2023-07" db="EMBL/GenBank/DDBJ databases">
        <title>Functional and genomic diversity of the sorghum phyllosphere microbiome.</title>
        <authorList>
            <person name="Shade A."/>
        </authorList>
    </citation>
    <scope>NUCLEOTIDE SEQUENCE [LARGE SCALE GENOMIC DNA]</scope>
    <source>
        <strain evidence="2">SORGH_AS_0422</strain>
    </source>
</reference>
<evidence type="ECO:0000313" key="1">
    <source>
        <dbReference type="EMBL" id="MDT3401215.1"/>
    </source>
</evidence>
<proteinExistence type="predicted"/>
<evidence type="ECO:0000313" key="2">
    <source>
        <dbReference type="Proteomes" id="UP001258315"/>
    </source>
</evidence>
<gene>
    <name evidence="1" type="ORF">QE417_000287</name>
</gene>
<accession>A0ABU3GNP4</accession>
<keyword evidence="2" id="KW-1185">Reference proteome</keyword>
<dbReference type="Proteomes" id="UP001258315">
    <property type="component" value="Unassembled WGS sequence"/>
</dbReference>
<comment type="caution">
    <text evidence="1">The sequence shown here is derived from an EMBL/GenBank/DDBJ whole genome shotgun (WGS) entry which is preliminary data.</text>
</comment>
<name>A0ABU3GNP4_9SPHI</name>
<sequence>MLPRSRRSPGSTPFVRLYDFVIGRGGWLLVFLLKQAYFRSAASMPAEGLKTMQRDLPRLLSKAN</sequence>
<dbReference type="EMBL" id="JAVLVU010000001">
    <property type="protein sequence ID" value="MDT3401215.1"/>
    <property type="molecule type" value="Genomic_DNA"/>
</dbReference>
<organism evidence="1 2">
    <name type="scientific">Mucilaginibacter terrae</name>
    <dbReference type="NCBI Taxonomy" id="1955052"/>
    <lineage>
        <taxon>Bacteria</taxon>
        <taxon>Pseudomonadati</taxon>
        <taxon>Bacteroidota</taxon>
        <taxon>Sphingobacteriia</taxon>
        <taxon>Sphingobacteriales</taxon>
        <taxon>Sphingobacteriaceae</taxon>
        <taxon>Mucilaginibacter</taxon>
    </lineage>
</organism>